<dbReference type="AlphaFoldDB" id="A0AAV3ABJ3"/>
<dbReference type="EMBL" id="DYDO01000005">
    <property type="protein sequence ID" value="DBA24253.1"/>
    <property type="molecule type" value="Genomic_DNA"/>
</dbReference>
<name>A0AAV3ABJ3_PYXAD</name>
<protein>
    <recommendedName>
        <fullName evidence="3">Ig-like domain-containing protein</fullName>
    </recommendedName>
</protein>
<evidence type="ECO:0000313" key="2">
    <source>
        <dbReference type="Proteomes" id="UP001181693"/>
    </source>
</evidence>
<accession>A0AAV3ABJ3</accession>
<reference evidence="1" key="1">
    <citation type="thesis" date="2020" institute="ProQuest LLC" country="789 East Eisenhower Parkway, Ann Arbor, MI, USA">
        <title>Comparative Genomics and Chromosome Evolution.</title>
        <authorList>
            <person name="Mudd A.B."/>
        </authorList>
    </citation>
    <scope>NUCLEOTIDE SEQUENCE</scope>
    <source>
        <strain evidence="1">1538</strain>
        <tissue evidence="1">Blood</tissue>
    </source>
</reference>
<sequence>MDQVCLRYNKSGPAQLEWIRSGSKWIRSGSVRMDQVRLRMDRVRLLLSSGSPPVSGPVSPVLTHSHIEMISLLGFTFKRFPEP</sequence>
<keyword evidence="2" id="KW-1185">Reference proteome</keyword>
<organism evidence="1 2">
    <name type="scientific">Pyxicephalus adspersus</name>
    <name type="common">African bullfrog</name>
    <dbReference type="NCBI Taxonomy" id="30357"/>
    <lineage>
        <taxon>Eukaryota</taxon>
        <taxon>Metazoa</taxon>
        <taxon>Chordata</taxon>
        <taxon>Craniata</taxon>
        <taxon>Vertebrata</taxon>
        <taxon>Euteleostomi</taxon>
        <taxon>Amphibia</taxon>
        <taxon>Batrachia</taxon>
        <taxon>Anura</taxon>
        <taxon>Neobatrachia</taxon>
        <taxon>Ranoidea</taxon>
        <taxon>Pyxicephalidae</taxon>
        <taxon>Pyxicephalinae</taxon>
        <taxon>Pyxicephalus</taxon>
    </lineage>
</organism>
<evidence type="ECO:0000313" key="1">
    <source>
        <dbReference type="EMBL" id="DBA24253.1"/>
    </source>
</evidence>
<evidence type="ECO:0008006" key="3">
    <source>
        <dbReference type="Google" id="ProtNLM"/>
    </source>
</evidence>
<dbReference type="Proteomes" id="UP001181693">
    <property type="component" value="Unassembled WGS sequence"/>
</dbReference>
<gene>
    <name evidence="1" type="ORF">GDO54_011939</name>
</gene>
<proteinExistence type="predicted"/>
<comment type="caution">
    <text evidence="1">The sequence shown here is derived from an EMBL/GenBank/DDBJ whole genome shotgun (WGS) entry which is preliminary data.</text>
</comment>